<comment type="caution">
    <text evidence="2">The sequence shown here is derived from an EMBL/GenBank/DDBJ whole genome shotgun (WGS) entry which is preliminary data.</text>
</comment>
<feature type="transmembrane region" description="Helical" evidence="1">
    <location>
        <begin position="251"/>
        <end position="269"/>
    </location>
</feature>
<dbReference type="EMBL" id="JAKNRV010000023">
    <property type="protein sequence ID" value="MCK1783734.1"/>
    <property type="molecule type" value="Genomic_DNA"/>
</dbReference>
<dbReference type="Proteomes" id="UP001317085">
    <property type="component" value="Unassembled WGS sequence"/>
</dbReference>
<dbReference type="RefSeq" id="WP_247396966.1">
    <property type="nucleotide sequence ID" value="NZ_JAKNRV010000023.1"/>
</dbReference>
<gene>
    <name evidence="2" type="ORF">L9Z73_04965</name>
</gene>
<reference evidence="2 3" key="1">
    <citation type="submission" date="2022-02" db="EMBL/GenBank/DDBJ databases">
        <title>Comparative genomics of the first Antarctic Pseudomonas spp. capable of biotransforming 2,4,6-Trinitrotoluene.</title>
        <authorList>
            <person name="Cabrera M.A."/>
            <person name="Marquez S.L."/>
            <person name="Perez-Donoso J.M."/>
        </authorList>
    </citation>
    <scope>NUCLEOTIDE SEQUENCE [LARGE SCALE GENOMIC DNA]</scope>
    <source>
        <strain evidence="2 3">TNT11</strain>
    </source>
</reference>
<keyword evidence="1" id="KW-0812">Transmembrane</keyword>
<sequence>MITARPLTFQQALKKNLKRVLTFWAPLSVIFTGLGALLGFYTLSSYATAIDRPDVMAAALEAKSALIPWLATVIGMLGVYILILLSTTVLFGLTVSLFNDVPSLQPKLVGILLLPVLVATIALLWQIFEGPTLSNGERLFWMLLLLALALMTLLSVPTFRIAVDICATMAGPSDAKSWPLRGWFMVMLSLLLVSTVISVVFPASLILDAYIGKDTPEAINRLMFISMFAACIALLPVVIFYVSQADLFKRLALGVMAVLGIGVIVISISPGGPAAVVYSAALVMKARDPVAARYLLTKTYATEDFDTHVWGNTETLRGQPVVSAFPLFSFGDVLLLCPARLINTPRKEWPEQSAYCVLTQNSNAIRVPKKSQPATATVTTPANTTVIRAGNPAADAAKKA</sequence>
<evidence type="ECO:0000313" key="3">
    <source>
        <dbReference type="Proteomes" id="UP001317085"/>
    </source>
</evidence>
<accession>A0ABT0EDM0</accession>
<feature type="transmembrane region" description="Helical" evidence="1">
    <location>
        <begin position="66"/>
        <end position="96"/>
    </location>
</feature>
<organism evidence="2 3">
    <name type="scientific">Pseudomonas emilianonis</name>
    <dbReference type="NCBI Taxonomy" id="2915812"/>
    <lineage>
        <taxon>Bacteria</taxon>
        <taxon>Pseudomonadati</taxon>
        <taxon>Pseudomonadota</taxon>
        <taxon>Gammaproteobacteria</taxon>
        <taxon>Pseudomonadales</taxon>
        <taxon>Pseudomonadaceae</taxon>
        <taxon>Pseudomonas</taxon>
    </lineage>
</organism>
<name>A0ABT0EDM0_9PSED</name>
<feature type="transmembrane region" description="Helical" evidence="1">
    <location>
        <begin position="108"/>
        <end position="128"/>
    </location>
</feature>
<feature type="transmembrane region" description="Helical" evidence="1">
    <location>
        <begin position="140"/>
        <end position="163"/>
    </location>
</feature>
<evidence type="ECO:0000313" key="2">
    <source>
        <dbReference type="EMBL" id="MCK1783734.1"/>
    </source>
</evidence>
<feature type="transmembrane region" description="Helical" evidence="1">
    <location>
        <begin position="219"/>
        <end position="242"/>
    </location>
</feature>
<feature type="transmembrane region" description="Helical" evidence="1">
    <location>
        <begin position="183"/>
        <end position="207"/>
    </location>
</feature>
<proteinExistence type="predicted"/>
<evidence type="ECO:0000256" key="1">
    <source>
        <dbReference type="SAM" id="Phobius"/>
    </source>
</evidence>
<keyword evidence="1" id="KW-0472">Membrane</keyword>
<protein>
    <submittedName>
        <fullName evidence="2">Uncharacterized protein</fullName>
    </submittedName>
</protein>
<keyword evidence="1" id="KW-1133">Transmembrane helix</keyword>
<keyword evidence="3" id="KW-1185">Reference proteome</keyword>
<feature type="transmembrane region" description="Helical" evidence="1">
    <location>
        <begin position="21"/>
        <end position="46"/>
    </location>
</feature>